<keyword evidence="1" id="KW-0812">Transmembrane</keyword>
<keyword evidence="1" id="KW-1133">Transmembrane helix</keyword>
<reference evidence="2 3" key="1">
    <citation type="journal article" date="2014" name="Genome Announc.">
        <title>The Complete Genome Sequence of Pseudomonas putida NBRC 14164T Confirms High Intraspecies Variation.</title>
        <authorList>
            <person name="Ohji S."/>
            <person name="Yamazoe A."/>
            <person name="Hosoyama A."/>
            <person name="Tsuchikane K."/>
            <person name="Ezaki T."/>
            <person name="Fujita N."/>
        </authorList>
    </citation>
    <scope>NUCLEOTIDE SEQUENCE [LARGE SCALE GENOMIC DNA]</scope>
    <source>
        <strain evidence="2 3">NBRC 14164</strain>
    </source>
</reference>
<evidence type="ECO:0000256" key="1">
    <source>
        <dbReference type="SAM" id="Phobius"/>
    </source>
</evidence>
<dbReference type="EMBL" id="AP013070">
    <property type="protein sequence ID" value="BAN54206.1"/>
    <property type="molecule type" value="Genomic_DNA"/>
</dbReference>
<organism evidence="2 3">
    <name type="scientific">Pseudomonas putida NBRC 14164</name>
    <dbReference type="NCBI Taxonomy" id="1211579"/>
    <lineage>
        <taxon>Bacteria</taxon>
        <taxon>Pseudomonadati</taxon>
        <taxon>Pseudomonadota</taxon>
        <taxon>Gammaproteobacteria</taxon>
        <taxon>Pseudomonadales</taxon>
        <taxon>Pseudomonadaceae</taxon>
        <taxon>Pseudomonas</taxon>
    </lineage>
</organism>
<name>A0ABN5UKS4_PSEPU</name>
<evidence type="ECO:0000313" key="2">
    <source>
        <dbReference type="EMBL" id="BAN54206.1"/>
    </source>
</evidence>
<evidence type="ECO:0000313" key="3">
    <source>
        <dbReference type="Proteomes" id="UP000016702"/>
    </source>
</evidence>
<keyword evidence="1" id="KW-0472">Membrane</keyword>
<dbReference type="Proteomes" id="UP000016702">
    <property type="component" value="Chromosome"/>
</dbReference>
<gene>
    <name evidence="2" type="ORF">PP4_23530</name>
</gene>
<keyword evidence="3" id="KW-1185">Reference proteome</keyword>
<accession>A0ABN5UKS4</accession>
<proteinExistence type="predicted"/>
<dbReference type="RefSeq" id="WP_016499430.1">
    <property type="nucleotide sequence ID" value="NC_021505.1"/>
</dbReference>
<feature type="transmembrane region" description="Helical" evidence="1">
    <location>
        <begin position="238"/>
        <end position="256"/>
    </location>
</feature>
<feature type="transmembrane region" description="Helical" evidence="1">
    <location>
        <begin position="205"/>
        <end position="226"/>
    </location>
</feature>
<sequence>MISNEDQVRATVEKLKQIADVLKSDIGPVQLTLELHERFENFRHELEIFESQLTSSHLLDLMGRANYVASRGEHLVSVTRAAKLNVRQELLDELLKQAARLSAMISVPNENGMISLRDLEEAEKDLRKQINIEQGRLTEIEIKINTLHDTASNEIQKISLAYEETRAVLDEKKAQIDELVGHASAQVVAGDYAKSSEVEKRMADMLRWGSIACMAFVVAILGVTAFKSLDAEIHWENFVIRITLALLLSVPAAYLARESAKHREQQYQHLQTSLDLKAITPFLASLPPEEQHKIKIDIASKIFAGRDFSRVGADPFPINAHELVMEIIKKLELPKGASRGPGQ</sequence>
<dbReference type="GeneID" id="45523872"/>
<protein>
    <submittedName>
        <fullName evidence="2">Uncharacterized protein</fullName>
    </submittedName>
</protein>